<name>X1IJA1_9ZZZZ</name>
<gene>
    <name evidence="1" type="ORF">S03H2_59378</name>
</gene>
<proteinExistence type="predicted"/>
<organism evidence="1">
    <name type="scientific">marine sediment metagenome</name>
    <dbReference type="NCBI Taxonomy" id="412755"/>
    <lineage>
        <taxon>unclassified sequences</taxon>
        <taxon>metagenomes</taxon>
        <taxon>ecological metagenomes</taxon>
    </lineage>
</organism>
<comment type="caution">
    <text evidence="1">The sequence shown here is derived from an EMBL/GenBank/DDBJ whole genome shotgun (WGS) entry which is preliminary data.</text>
</comment>
<dbReference type="AlphaFoldDB" id="X1IJA1"/>
<dbReference type="EMBL" id="BARU01038179">
    <property type="protein sequence ID" value="GAH81792.1"/>
    <property type="molecule type" value="Genomic_DNA"/>
</dbReference>
<accession>X1IJA1</accession>
<sequence>MDFIEFQIQKRKFTLSRVGALEDYRTEFTSLKPQGKRLEWRG</sequence>
<protein>
    <submittedName>
        <fullName evidence="1">Uncharacterized protein</fullName>
    </submittedName>
</protein>
<reference evidence="1" key="1">
    <citation type="journal article" date="2014" name="Front. Microbiol.">
        <title>High frequency of phylogenetically diverse reductive dehalogenase-homologous genes in deep subseafloor sedimentary metagenomes.</title>
        <authorList>
            <person name="Kawai M."/>
            <person name="Futagami T."/>
            <person name="Toyoda A."/>
            <person name="Takaki Y."/>
            <person name="Nishi S."/>
            <person name="Hori S."/>
            <person name="Arai W."/>
            <person name="Tsubouchi T."/>
            <person name="Morono Y."/>
            <person name="Uchiyama I."/>
            <person name="Ito T."/>
            <person name="Fujiyama A."/>
            <person name="Inagaki F."/>
            <person name="Takami H."/>
        </authorList>
    </citation>
    <scope>NUCLEOTIDE SEQUENCE</scope>
    <source>
        <strain evidence="1">Expedition CK06-06</strain>
    </source>
</reference>
<evidence type="ECO:0000313" key="1">
    <source>
        <dbReference type="EMBL" id="GAH81792.1"/>
    </source>
</evidence>